<dbReference type="Pfam" id="PF06432">
    <property type="entry name" value="GPI2"/>
    <property type="match status" value="1"/>
</dbReference>
<keyword evidence="10" id="KW-0805">Transcription regulation</keyword>
<proteinExistence type="inferred from homology"/>
<organism evidence="18 19">
    <name type="scientific">Thielaviopsis punctulata</name>
    <dbReference type="NCBI Taxonomy" id="72032"/>
    <lineage>
        <taxon>Eukaryota</taxon>
        <taxon>Fungi</taxon>
        <taxon>Dikarya</taxon>
        <taxon>Ascomycota</taxon>
        <taxon>Pezizomycotina</taxon>
        <taxon>Sordariomycetes</taxon>
        <taxon>Hypocreomycetidae</taxon>
        <taxon>Microascales</taxon>
        <taxon>Ceratocystidaceae</taxon>
        <taxon>Thielaviopsis</taxon>
    </lineage>
</organism>
<keyword evidence="14" id="KW-0539">Nucleus</keyword>
<keyword evidence="12" id="KW-0010">Activator</keyword>
<evidence type="ECO:0000256" key="9">
    <source>
        <dbReference type="ARBA" id="ARBA00022989"/>
    </source>
</evidence>
<keyword evidence="19" id="KW-1185">Reference proteome</keyword>
<evidence type="ECO:0000256" key="8">
    <source>
        <dbReference type="ARBA" id="ARBA00022692"/>
    </source>
</evidence>
<feature type="transmembrane region" description="Helical" evidence="17">
    <location>
        <begin position="134"/>
        <end position="162"/>
    </location>
</feature>
<evidence type="ECO:0000313" key="19">
    <source>
        <dbReference type="Proteomes" id="UP000033483"/>
    </source>
</evidence>
<evidence type="ECO:0000256" key="2">
    <source>
        <dbReference type="ARBA" id="ARBA00004141"/>
    </source>
</evidence>
<dbReference type="UniPathway" id="UPA00196"/>
<feature type="transmembrane region" description="Helical" evidence="17">
    <location>
        <begin position="342"/>
        <end position="361"/>
    </location>
</feature>
<keyword evidence="7" id="KW-0337">GPI-anchor biosynthesis</keyword>
<feature type="transmembrane region" description="Helical" evidence="17">
    <location>
        <begin position="424"/>
        <end position="444"/>
    </location>
</feature>
<evidence type="ECO:0000256" key="5">
    <source>
        <dbReference type="ARBA" id="ARBA00008321"/>
    </source>
</evidence>
<evidence type="ECO:0000256" key="6">
    <source>
        <dbReference type="ARBA" id="ARBA00019660"/>
    </source>
</evidence>
<evidence type="ECO:0000256" key="15">
    <source>
        <dbReference type="ARBA" id="ARBA00031978"/>
    </source>
</evidence>
<comment type="subcellular location">
    <subcellularLocation>
        <location evidence="2">Membrane</location>
        <topology evidence="2">Multi-pass membrane protein</topology>
    </subcellularLocation>
    <subcellularLocation>
        <location evidence="1">Nucleus</location>
    </subcellularLocation>
</comment>
<keyword evidence="11 17" id="KW-0472">Membrane</keyword>
<dbReference type="GO" id="GO:0016592">
    <property type="term" value="C:mediator complex"/>
    <property type="evidence" value="ECO:0007669"/>
    <property type="project" value="InterPro"/>
</dbReference>
<dbReference type="GO" id="GO:0003712">
    <property type="term" value="F:transcription coregulator activity"/>
    <property type="evidence" value="ECO:0007669"/>
    <property type="project" value="InterPro"/>
</dbReference>
<dbReference type="GO" id="GO:0006355">
    <property type="term" value="P:regulation of DNA-templated transcription"/>
    <property type="evidence" value="ECO:0007669"/>
    <property type="project" value="InterPro"/>
</dbReference>
<dbReference type="OrthoDB" id="196709at2759"/>
<dbReference type="GO" id="GO:0006506">
    <property type="term" value="P:GPI anchor biosynthetic process"/>
    <property type="evidence" value="ECO:0007669"/>
    <property type="project" value="UniProtKB-UniPathway"/>
</dbReference>
<evidence type="ECO:0000313" key="18">
    <source>
        <dbReference type="EMBL" id="KKA27951.1"/>
    </source>
</evidence>
<accession>A0A0F4ZCU1</accession>
<dbReference type="AlphaFoldDB" id="A0A0F4ZCU1"/>
<dbReference type="InterPro" id="IPR038089">
    <property type="entry name" value="Med31_sf"/>
</dbReference>
<comment type="caution">
    <text evidence="18">The sequence shown here is derived from an EMBL/GenBank/DDBJ whole genome shotgun (WGS) entry which is preliminary data.</text>
</comment>
<protein>
    <recommendedName>
        <fullName evidence="6">Mediator of RNA polymerase II transcription subunit 31</fullName>
    </recommendedName>
    <alternativeName>
        <fullName evidence="15">Mediator complex subunit 31</fullName>
    </alternativeName>
</protein>
<evidence type="ECO:0000256" key="10">
    <source>
        <dbReference type="ARBA" id="ARBA00023015"/>
    </source>
</evidence>
<name>A0A0F4ZCU1_9PEZI</name>
<dbReference type="PANTHER" id="PTHR12982">
    <property type="entry name" value="PHOSPHATIDYLINOSITOL GLYCAN, CLASS C"/>
    <property type="match status" value="1"/>
</dbReference>
<evidence type="ECO:0000256" key="13">
    <source>
        <dbReference type="ARBA" id="ARBA00023163"/>
    </source>
</evidence>
<evidence type="ECO:0000256" key="3">
    <source>
        <dbReference type="ARBA" id="ARBA00004687"/>
    </source>
</evidence>
<keyword evidence="13" id="KW-0804">Transcription</keyword>
<dbReference type="PANTHER" id="PTHR12982:SF0">
    <property type="entry name" value="PHOSPHATIDYLINOSITOL N-ACETYLGLUCOSAMINYLTRANSFERASE SUBUNIT C"/>
    <property type="match status" value="1"/>
</dbReference>
<feature type="region of interest" description="Disordered" evidence="16">
    <location>
        <begin position="1"/>
        <end position="82"/>
    </location>
</feature>
<evidence type="ECO:0000256" key="7">
    <source>
        <dbReference type="ARBA" id="ARBA00022502"/>
    </source>
</evidence>
<feature type="transmembrane region" description="Helical" evidence="17">
    <location>
        <begin position="373"/>
        <end position="391"/>
    </location>
</feature>
<feature type="transmembrane region" description="Helical" evidence="17">
    <location>
        <begin position="168"/>
        <end position="186"/>
    </location>
</feature>
<feature type="compositionally biased region" description="Polar residues" evidence="16">
    <location>
        <begin position="228"/>
        <end position="240"/>
    </location>
</feature>
<feature type="transmembrane region" description="Helical" evidence="17">
    <location>
        <begin position="483"/>
        <end position="505"/>
    </location>
</feature>
<feature type="compositionally biased region" description="Gly residues" evidence="16">
    <location>
        <begin position="218"/>
        <end position="227"/>
    </location>
</feature>
<comment type="similarity">
    <text evidence="4">Belongs to the Mediator complex subunit 31 family.</text>
</comment>
<keyword evidence="9 17" id="KW-1133">Transmembrane helix</keyword>
<feature type="region of interest" description="Disordered" evidence="16">
    <location>
        <begin position="212"/>
        <end position="250"/>
    </location>
</feature>
<comment type="pathway">
    <text evidence="3">Glycolipid biosynthesis; glycosylphosphatidylinositol-anchor biosynthesis.</text>
</comment>
<sequence length="624" mass="67329">MTSPQSPRTSADGFFSTSPGSGDTHDHSNPHSHTHGQDFPPPLARSSTAPDVLHSPVPTRSHLSPDDAFFMGPASPPSRMLEPQSAEKVAYLASAAMGATVIDSWLQLDPDNYTDQNTFLESLQRNPRLQPYEFWPLVADCSIIVQHVCTVIIFVTSFVGIFQERVSPLSIVGFSSFVTFVGWLIWERWVADEEDIEEYALLHGGAVPGTSDPASGANVGGADGSAGTGANATNSVTASSGKRVVSTRRRRPTMIKGAAVRSPVTVLPPVASPGLPSDPASASSASFPATTLASPMTPSTSDVCAATAPGTTPAPIPACTQQAVYDIPPVPIEEPRSIRRIATFKSAILIYCTLLGLSPILKSLTRSTSSDSIWAMCFCLLAINVFSFDYSGGVGNKFPASLSTNAAVMASTVLASRLPSTGQVFSLTLFSIEVFGLFPIFRIYARLRGWVCHSVLTLFLVLGAGAGVGLISGDPQDDCYKAIAGALGAALVSAVAMGGCSWWLIGLQKYKNEIYGPWDPARPIIINRRRFGVQFVQSLANPLYLNHLASEKYLQKPEFVAYLDYLQYWSKPPYLKYLTYPGPTLRNLELLQQERFRTDILSPDLVQRMMQEGIAATAEWHKEQ</sequence>
<keyword evidence="8 17" id="KW-0812">Transmembrane</keyword>
<feature type="compositionally biased region" description="Polar residues" evidence="16">
    <location>
        <begin position="1"/>
        <end position="21"/>
    </location>
</feature>
<dbReference type="GO" id="GO:0000506">
    <property type="term" value="C:glycosylphosphatidylinositol-N-acetylglucosaminyltransferase (GPI-GnT) complex"/>
    <property type="evidence" value="ECO:0007669"/>
    <property type="project" value="TreeGrafter"/>
</dbReference>
<dbReference type="InterPro" id="IPR008831">
    <property type="entry name" value="Mediator_Med31"/>
</dbReference>
<dbReference type="Gene3D" id="1.10.10.1340">
    <property type="entry name" value="Mediator of RNA polymerase II, submodule Med31 (Soh1)"/>
    <property type="match status" value="1"/>
</dbReference>
<feature type="transmembrane region" description="Helical" evidence="17">
    <location>
        <begin position="451"/>
        <end position="471"/>
    </location>
</feature>
<evidence type="ECO:0000256" key="12">
    <source>
        <dbReference type="ARBA" id="ARBA00023159"/>
    </source>
</evidence>
<comment type="similarity">
    <text evidence="5">Belongs to the PIGC family.</text>
</comment>
<dbReference type="Proteomes" id="UP000033483">
    <property type="component" value="Unassembled WGS sequence"/>
</dbReference>
<evidence type="ECO:0000256" key="4">
    <source>
        <dbReference type="ARBA" id="ARBA00006378"/>
    </source>
</evidence>
<evidence type="ECO:0000256" key="14">
    <source>
        <dbReference type="ARBA" id="ARBA00023242"/>
    </source>
</evidence>
<dbReference type="InterPro" id="IPR009450">
    <property type="entry name" value="Plno_GlcNAc_GPI2"/>
</dbReference>
<evidence type="ECO:0000256" key="17">
    <source>
        <dbReference type="SAM" id="Phobius"/>
    </source>
</evidence>
<reference evidence="18 19" key="1">
    <citation type="submission" date="2015-03" db="EMBL/GenBank/DDBJ databases">
        <authorList>
            <person name="Radwan O."/>
            <person name="Al-Naeli F.A."/>
            <person name="Rendon G.A."/>
            <person name="Fields C."/>
        </authorList>
    </citation>
    <scope>NUCLEOTIDE SEQUENCE [LARGE SCALE GENOMIC DNA]</scope>
    <source>
        <strain evidence="18">CR-DP1</strain>
    </source>
</reference>
<evidence type="ECO:0000256" key="1">
    <source>
        <dbReference type="ARBA" id="ARBA00004123"/>
    </source>
</evidence>
<evidence type="ECO:0000256" key="16">
    <source>
        <dbReference type="SAM" id="MobiDB-lite"/>
    </source>
</evidence>
<gene>
    <name evidence="18" type="ORF">TD95_001196</name>
</gene>
<evidence type="ECO:0000256" key="11">
    <source>
        <dbReference type="ARBA" id="ARBA00023136"/>
    </source>
</evidence>
<dbReference type="EMBL" id="LAEV01001486">
    <property type="protein sequence ID" value="KKA27951.1"/>
    <property type="molecule type" value="Genomic_DNA"/>
</dbReference>
<dbReference type="Pfam" id="PF05669">
    <property type="entry name" value="Med31"/>
    <property type="match status" value="1"/>
</dbReference>